<dbReference type="EMBL" id="AZJI01000001">
    <property type="protein sequence ID" value="ETD24792.1"/>
    <property type="molecule type" value="Genomic_DNA"/>
</dbReference>
<dbReference type="InterPro" id="IPR040824">
    <property type="entry name" value="LPD3"/>
</dbReference>
<dbReference type="PATRIC" id="fig|1357400.3.peg.189"/>
<evidence type="ECO:0000313" key="2">
    <source>
        <dbReference type="EMBL" id="ETD24792.1"/>
    </source>
</evidence>
<name>V8CCG2_9HELI</name>
<dbReference type="AlphaFoldDB" id="V8CCG2"/>
<evidence type="ECO:0000259" key="1">
    <source>
        <dbReference type="Pfam" id="PF18798"/>
    </source>
</evidence>
<dbReference type="RefSeq" id="WP_023926794.1">
    <property type="nucleotide sequence ID" value="NZ_KI669454.1"/>
</dbReference>
<sequence>MIKIEVLAENKDKKAYDLRSDALKALKTIRKPITNKHDGRVAIVNKAGRLKMTSDEAVRESVKHGFTAAEHIQELYEEAKLREIQPDLKHGYTSVQIPRYEVMFDLKACKCKH</sequence>
<reference evidence="2 3" key="1">
    <citation type="journal article" date="2014" name="Genome Announc.">
        <title>Draft genome sequences of six enterohepatic helicobacter species isolated from humans and one from rhesus macaques.</title>
        <authorList>
            <person name="Shen Z."/>
            <person name="Sheh A."/>
            <person name="Young S.K."/>
            <person name="Abouelliel A."/>
            <person name="Ward D.V."/>
            <person name="Earl A.M."/>
            <person name="Fox J.G."/>
        </authorList>
    </citation>
    <scope>NUCLEOTIDE SEQUENCE [LARGE SCALE GENOMIC DNA]</scope>
    <source>
        <strain evidence="2 3">MIT 99-5501</strain>
    </source>
</reference>
<feature type="domain" description="Large polyvalent protein-associated" evidence="1">
    <location>
        <begin position="15"/>
        <end position="101"/>
    </location>
</feature>
<keyword evidence="3" id="KW-1185">Reference proteome</keyword>
<organism evidence="2 3">
    <name type="scientific">Helicobacter macacae MIT 99-5501</name>
    <dbReference type="NCBI Taxonomy" id="1357400"/>
    <lineage>
        <taxon>Bacteria</taxon>
        <taxon>Pseudomonadati</taxon>
        <taxon>Campylobacterota</taxon>
        <taxon>Epsilonproteobacteria</taxon>
        <taxon>Campylobacterales</taxon>
        <taxon>Helicobacteraceae</taxon>
        <taxon>Helicobacter</taxon>
    </lineage>
</organism>
<dbReference type="Pfam" id="PF18798">
    <property type="entry name" value="LPD3"/>
    <property type="match status" value="1"/>
</dbReference>
<dbReference type="Proteomes" id="UP000018731">
    <property type="component" value="Unassembled WGS sequence"/>
</dbReference>
<evidence type="ECO:0000313" key="3">
    <source>
        <dbReference type="Proteomes" id="UP000018731"/>
    </source>
</evidence>
<gene>
    <name evidence="2" type="ORF">HMPREF2086_00126</name>
</gene>
<dbReference type="HOGENOM" id="CLU_2130017_0_0_7"/>
<protein>
    <recommendedName>
        <fullName evidence="1">Large polyvalent protein-associated domain-containing protein</fullName>
    </recommendedName>
</protein>
<accession>V8CCG2</accession>
<proteinExistence type="predicted"/>
<comment type="caution">
    <text evidence="2">The sequence shown here is derived from an EMBL/GenBank/DDBJ whole genome shotgun (WGS) entry which is preliminary data.</text>
</comment>